<dbReference type="InterPro" id="IPR001611">
    <property type="entry name" value="Leu-rich_rpt"/>
</dbReference>
<evidence type="ECO:0000256" key="3">
    <source>
        <dbReference type="ARBA" id="ARBA00022737"/>
    </source>
</evidence>
<dbReference type="Gene3D" id="3.30.200.20">
    <property type="entry name" value="Phosphorylase Kinase, domain 1"/>
    <property type="match status" value="1"/>
</dbReference>
<dbReference type="OrthoDB" id="1055097at2759"/>
<dbReference type="KEGG" id="sre:PTSG_09257"/>
<dbReference type="PANTHER" id="PTHR24366:SF96">
    <property type="entry name" value="LEUCINE RICH REPEAT CONTAINING 53"/>
    <property type="match status" value="1"/>
</dbReference>
<dbReference type="GO" id="GO:0005524">
    <property type="term" value="F:ATP binding"/>
    <property type="evidence" value="ECO:0007669"/>
    <property type="project" value="UniProtKB-KW"/>
</dbReference>
<dbReference type="PROSITE" id="PS50011">
    <property type="entry name" value="PROTEIN_KINASE_DOM"/>
    <property type="match status" value="1"/>
</dbReference>
<dbReference type="RefSeq" id="XP_004989513.1">
    <property type="nucleotide sequence ID" value="XM_004989456.1"/>
</dbReference>
<dbReference type="InterPro" id="IPR011009">
    <property type="entry name" value="Kinase-like_dom_sf"/>
</dbReference>
<dbReference type="GO" id="GO:0004672">
    <property type="term" value="F:protein kinase activity"/>
    <property type="evidence" value="ECO:0007669"/>
    <property type="project" value="InterPro"/>
</dbReference>
<evidence type="ECO:0000313" key="9">
    <source>
        <dbReference type="EMBL" id="EGD78564.1"/>
    </source>
</evidence>
<dbReference type="FunFam" id="3.80.10.10:FF:001164">
    <property type="entry name" value="GH01279p"/>
    <property type="match status" value="1"/>
</dbReference>
<evidence type="ECO:0000256" key="4">
    <source>
        <dbReference type="ARBA" id="ARBA00022741"/>
    </source>
</evidence>
<evidence type="ECO:0000256" key="5">
    <source>
        <dbReference type="ARBA" id="ARBA00022777"/>
    </source>
</evidence>
<dbReference type="GeneID" id="16070062"/>
<dbReference type="SMART" id="SM00369">
    <property type="entry name" value="LRR_TYP"/>
    <property type="match status" value="11"/>
</dbReference>
<dbReference type="InterPro" id="IPR032675">
    <property type="entry name" value="LRR_dom_sf"/>
</dbReference>
<keyword evidence="6" id="KW-0067">ATP-binding</keyword>
<dbReference type="SUPFAM" id="SSF52058">
    <property type="entry name" value="L domain-like"/>
    <property type="match status" value="2"/>
</dbReference>
<sequence>MKRAAADDACGGGLVAVTSRPGTLLLCCTLALLAVGPLQTRASNQADMHLCARVDGTLNRILRTFHHFDVPFTRHASAHGNAPSVDRDQLHEHGESRSSLGPKDVELPIDLTPIQQIMQRFGCDNLHARVQRDPTNHSVPSLLEEPRASANASILASQSPYSTPHSSQQLERMRRAERTTPQEGITCTLANVLQNNCRHVNDAMALTIDVDVAVNETAAEVSALHELSSNTASLTLRGDLREETLQWIFANGNWTTCRDLTIREELAFSTFDMSMLNGFSSIEHVRLVHNFRLQGLDTTNFSRKSQLRSLDLQHNSFISLPDNTFEGMTGLNKLNLTHNRLDSLSKQTFAGLSALTHLWLSENLLTALHTESLAGMPELLFTNVSFNKISNISTDAFGMVSNLTHLTLDFNPIRALAPTVFAPLKALEILRLNNILLETLPPKAFNGNTQLKELFLMNNFLIYLPEDVFSGLQELYNLRLTRNRLRKLPPTIFHGLSSLVNISVTDNRLSELPARLLEKCPKLEGFFSSRNELKKVPQDLFHRCPHIQRVFFQDNKLKHFNGVFNNLAQLKTIDAAGNELTQATFDTPLPELAHLRLSNNPLTQLPNFTQLTNLTELRLDQHRIKRLNVTDALQLKLEVLELDAAPDVDSELVVDRGAVAAKNLTSLHLRTLRLENVDVRRAFKILGNLSIQLEILHVGWPGADNQTLQVQNVCSLLSKSVTELGLSNTDFEELRLDECKNHTFDTVLLQNNKELKSVRIHTPLSLLDVSGCRQLETIDVPSIDALDISNTLFPPSPALCTRWGRHALFARNLPETHFQTRVAEAALATCLQLVRVLDLSDNAWLRAPRRIEQVAGGPVALSSQQFETAGGTSVLSRDTPPVFQLQGSPVECGAELERQDLRLANDHSVQVTQLVYSFRCKCTQQHHLSGDADDSECVPDGANIPAIVVGSLAGGTILLVPVILWLYRRYARSHKSDKLHKRLLSERDEEVMALKKAWEIEYDELKLIKRVAAGAFGVVFKAEWDTVMVAVKVLQQGVMMFDETTVQEFEKEVEFLQRTRHPHVVRFFGAGTDPNGSPFLVLEYVAMGSLKELLETDMEEVLVDLRARDTGKGGGDVTMADLGEDLTLVSVTDNDEANAMTVWDLKLRLLRDVASGMAFIHSLDQVHRDLKSGNVLVSTTLRAKITDFGSIRQCLASVNPVATTRWTIGGSTLLYSQAAGTATMNPSMTMTAGVGTPLYMAPEALIGGKYNAKADVFSFGVLMWEVATQRVPDLIEQEKGSDFHGPMLATLSTLLHEGKRLRFEDEDMVPEWFARLTCTCMDINPRERPTFEEIHDDCLQAAQTAA</sequence>
<dbReference type="Gene3D" id="1.10.510.10">
    <property type="entry name" value="Transferase(Phosphotransferase) domain 1"/>
    <property type="match status" value="1"/>
</dbReference>
<evidence type="ECO:0000256" key="7">
    <source>
        <dbReference type="SAM" id="MobiDB-lite"/>
    </source>
</evidence>
<feature type="domain" description="Protein kinase" evidence="8">
    <location>
        <begin position="1005"/>
        <end position="1339"/>
    </location>
</feature>
<dbReference type="PROSITE" id="PS51450">
    <property type="entry name" value="LRR"/>
    <property type="match status" value="2"/>
</dbReference>
<dbReference type="eggNOG" id="KOG0619">
    <property type="taxonomic scope" value="Eukaryota"/>
</dbReference>
<dbReference type="Gene3D" id="3.80.10.10">
    <property type="entry name" value="Ribonuclease Inhibitor"/>
    <property type="match status" value="3"/>
</dbReference>
<evidence type="ECO:0000256" key="6">
    <source>
        <dbReference type="ARBA" id="ARBA00022840"/>
    </source>
</evidence>
<dbReference type="FunFam" id="3.30.200.20:FF:000180">
    <property type="entry name" value="serine/threonine-protein kinase STY46-like"/>
    <property type="match status" value="1"/>
</dbReference>
<reference evidence="9" key="1">
    <citation type="submission" date="2009-08" db="EMBL/GenBank/DDBJ databases">
        <title>Annotation of Salpingoeca rosetta.</title>
        <authorList>
            <consortium name="The Broad Institute Genome Sequencing Platform"/>
            <person name="Russ C."/>
            <person name="Cuomo C."/>
            <person name="Burger G."/>
            <person name="Gray M.W."/>
            <person name="Holland P.W.H."/>
            <person name="King N."/>
            <person name="Lang F.B.F."/>
            <person name="Roger A.J."/>
            <person name="Ruiz-Trillo I."/>
            <person name="Young S.K."/>
            <person name="Zeng Q."/>
            <person name="Gargeya S."/>
            <person name="Alvarado L."/>
            <person name="Berlin A."/>
            <person name="Chapman S.B."/>
            <person name="Chen Z."/>
            <person name="Freedman E."/>
            <person name="Gellesch M."/>
            <person name="Goldberg J."/>
            <person name="Griggs A."/>
            <person name="Gujja S."/>
            <person name="Heilman E."/>
            <person name="Heiman D."/>
            <person name="Howarth C."/>
            <person name="Mehta T."/>
            <person name="Neiman D."/>
            <person name="Pearson M."/>
            <person name="Roberts A."/>
            <person name="Saif S."/>
            <person name="Shea T."/>
            <person name="Shenoy N."/>
            <person name="Sisk P."/>
            <person name="Stolte C."/>
            <person name="Sykes S."/>
            <person name="White J."/>
            <person name="Yandava C."/>
            <person name="Haas B."/>
            <person name="Nusbaum C."/>
            <person name="Birren B."/>
        </authorList>
    </citation>
    <scope>NUCLEOTIDE SEQUENCE [LARGE SCALE GENOMIC DNA]</scope>
    <source>
        <strain evidence="9">ATCC 50818</strain>
    </source>
</reference>
<feature type="compositionally biased region" description="Basic and acidic residues" evidence="7">
    <location>
        <begin position="85"/>
        <end position="96"/>
    </location>
</feature>
<keyword evidence="10" id="KW-1185">Reference proteome</keyword>
<proteinExistence type="predicted"/>
<evidence type="ECO:0000313" key="10">
    <source>
        <dbReference type="Proteomes" id="UP000007799"/>
    </source>
</evidence>
<dbReference type="SMART" id="SM00220">
    <property type="entry name" value="S_TKc"/>
    <property type="match status" value="1"/>
</dbReference>
<evidence type="ECO:0000259" key="8">
    <source>
        <dbReference type="PROSITE" id="PS50011"/>
    </source>
</evidence>
<dbReference type="InterPro" id="IPR001245">
    <property type="entry name" value="Ser-Thr/Tyr_kinase_cat_dom"/>
</dbReference>
<accession>F2UN65</accession>
<dbReference type="Pfam" id="PF13855">
    <property type="entry name" value="LRR_8"/>
    <property type="match status" value="4"/>
</dbReference>
<keyword evidence="2" id="KW-0808">Transferase</keyword>
<keyword evidence="3" id="KW-0677">Repeat</keyword>
<keyword evidence="1" id="KW-0433">Leucine-rich repeat</keyword>
<dbReference type="InterPro" id="IPR003591">
    <property type="entry name" value="Leu-rich_rpt_typical-subtyp"/>
</dbReference>
<dbReference type="EMBL" id="GL832983">
    <property type="protein sequence ID" value="EGD78564.1"/>
    <property type="molecule type" value="Genomic_DNA"/>
</dbReference>
<protein>
    <submittedName>
        <fullName evidence="9">TKL protein kinase</fullName>
    </submittedName>
</protein>
<name>F2UN65_SALR5</name>
<gene>
    <name evidence="9" type="ORF">PTSG_09257</name>
</gene>
<organism evidence="10">
    <name type="scientific">Salpingoeca rosetta (strain ATCC 50818 / BSB-021)</name>
    <dbReference type="NCBI Taxonomy" id="946362"/>
    <lineage>
        <taxon>Eukaryota</taxon>
        <taxon>Choanoflagellata</taxon>
        <taxon>Craspedida</taxon>
        <taxon>Salpingoecidae</taxon>
        <taxon>Salpingoeca</taxon>
    </lineage>
</organism>
<dbReference type="STRING" id="946362.F2UN65"/>
<dbReference type="InterPro" id="IPR000719">
    <property type="entry name" value="Prot_kinase_dom"/>
</dbReference>
<evidence type="ECO:0000256" key="2">
    <source>
        <dbReference type="ARBA" id="ARBA00022679"/>
    </source>
</evidence>
<dbReference type="PANTHER" id="PTHR24366">
    <property type="entry name" value="IG(IMMUNOGLOBULIN) AND LRR(LEUCINE RICH REPEAT) DOMAINS"/>
    <property type="match status" value="1"/>
</dbReference>
<dbReference type="SUPFAM" id="SSF56112">
    <property type="entry name" value="Protein kinase-like (PK-like)"/>
    <property type="match status" value="1"/>
</dbReference>
<evidence type="ECO:0000256" key="1">
    <source>
        <dbReference type="ARBA" id="ARBA00022614"/>
    </source>
</evidence>
<dbReference type="InParanoid" id="F2UN65"/>
<keyword evidence="5 9" id="KW-0418">Kinase</keyword>
<keyword evidence="4" id="KW-0547">Nucleotide-binding</keyword>
<feature type="region of interest" description="Disordered" evidence="7">
    <location>
        <begin position="76"/>
        <end position="105"/>
    </location>
</feature>
<dbReference type="SMART" id="SM00364">
    <property type="entry name" value="LRR_BAC"/>
    <property type="match status" value="5"/>
</dbReference>
<dbReference type="Proteomes" id="UP000007799">
    <property type="component" value="Unassembled WGS sequence"/>
</dbReference>
<dbReference type="Pfam" id="PF07714">
    <property type="entry name" value="PK_Tyr_Ser-Thr"/>
    <property type="match status" value="2"/>
</dbReference>